<dbReference type="EMBL" id="OB692709">
    <property type="protein sequence ID" value="CAD7237842.1"/>
    <property type="molecule type" value="Genomic_DNA"/>
</dbReference>
<protein>
    <submittedName>
        <fullName evidence="2">Uncharacterized protein</fullName>
    </submittedName>
</protein>
<name>A0A7R8WVW8_9CRUS</name>
<feature type="region of interest" description="Disordered" evidence="1">
    <location>
        <begin position="1"/>
        <end position="68"/>
    </location>
</feature>
<sequence>MSEPRPPGVVALGTRGRRVRSEGEESGSSDVSSDVDGLQQVDLGAGGTHSGLHPNGNFGYESSELESEVDFEEEKERRLLRIDEATNVESEMAIKEFHGVA</sequence>
<evidence type="ECO:0000256" key="1">
    <source>
        <dbReference type="SAM" id="MobiDB-lite"/>
    </source>
</evidence>
<organism evidence="2">
    <name type="scientific">Cyprideis torosa</name>
    <dbReference type="NCBI Taxonomy" id="163714"/>
    <lineage>
        <taxon>Eukaryota</taxon>
        <taxon>Metazoa</taxon>
        <taxon>Ecdysozoa</taxon>
        <taxon>Arthropoda</taxon>
        <taxon>Crustacea</taxon>
        <taxon>Oligostraca</taxon>
        <taxon>Ostracoda</taxon>
        <taxon>Podocopa</taxon>
        <taxon>Podocopida</taxon>
        <taxon>Cytherocopina</taxon>
        <taxon>Cytheroidea</taxon>
        <taxon>Cytherideidae</taxon>
        <taxon>Cyprideis</taxon>
    </lineage>
</organism>
<reference evidence="2" key="1">
    <citation type="submission" date="2020-11" db="EMBL/GenBank/DDBJ databases">
        <authorList>
            <person name="Tran Van P."/>
        </authorList>
    </citation>
    <scope>NUCLEOTIDE SEQUENCE</scope>
</reference>
<dbReference type="AlphaFoldDB" id="A0A7R8WVW8"/>
<accession>A0A7R8WVW8</accession>
<feature type="compositionally biased region" description="Low complexity" evidence="1">
    <location>
        <begin position="26"/>
        <end position="37"/>
    </location>
</feature>
<proteinExistence type="predicted"/>
<gene>
    <name evidence="2" type="ORF">CTOB1V02_LOCUS15657</name>
</gene>
<evidence type="ECO:0000313" key="2">
    <source>
        <dbReference type="EMBL" id="CAD7237842.1"/>
    </source>
</evidence>